<feature type="chain" id="PRO_5036474569" evidence="2">
    <location>
        <begin position="24"/>
        <end position="133"/>
    </location>
</feature>
<proteinExistence type="predicted"/>
<keyword evidence="1" id="KW-0175">Coiled coil</keyword>
<sequence>MLHPRFLFLLPYLFVLLATVVNSAPVPRTTDCPSCSGLPRSLQSRGFLSSLFGCFKGSPAVGEPERVVFLRETLRNARERLQEHENVIAELSQVEYSALSDANKARLVAARKDAEALRGYIEESQFALNDNLF</sequence>
<dbReference type="AlphaFoldDB" id="A0A8X7MQQ0"/>
<evidence type="ECO:0000256" key="2">
    <source>
        <dbReference type="SAM" id="SignalP"/>
    </source>
</evidence>
<feature type="signal peptide" evidence="2">
    <location>
        <begin position="1"/>
        <end position="23"/>
    </location>
</feature>
<accession>A0A8X7MQQ0</accession>
<evidence type="ECO:0000256" key="1">
    <source>
        <dbReference type="SAM" id="Coils"/>
    </source>
</evidence>
<dbReference type="EMBL" id="LWDE02000646">
    <property type="protein sequence ID" value="KAE8245928.1"/>
    <property type="molecule type" value="Genomic_DNA"/>
</dbReference>
<dbReference type="Proteomes" id="UP000077684">
    <property type="component" value="Unassembled WGS sequence"/>
</dbReference>
<comment type="caution">
    <text evidence="3">The sequence shown here is derived from an EMBL/GenBank/DDBJ whole genome shotgun (WGS) entry which is preliminary data.</text>
</comment>
<keyword evidence="2" id="KW-0732">Signal</keyword>
<gene>
    <name evidence="3" type="ORF">A4X06_0g5319</name>
</gene>
<reference evidence="3" key="2">
    <citation type="journal article" date="2019" name="IMA Fungus">
        <title>Genome sequencing and comparison of five Tilletia species to identify candidate genes for the detection of regulated species infecting wheat.</title>
        <authorList>
            <person name="Nguyen H.D.T."/>
            <person name="Sultana T."/>
            <person name="Kesanakurti P."/>
            <person name="Hambleton S."/>
        </authorList>
    </citation>
    <scope>NUCLEOTIDE SEQUENCE</scope>
    <source>
        <strain evidence="3">DAOMC 236426</strain>
    </source>
</reference>
<protein>
    <submittedName>
        <fullName evidence="3">Uncharacterized protein</fullName>
    </submittedName>
</protein>
<organism evidence="3 4">
    <name type="scientific">Tilletia controversa</name>
    <name type="common">dwarf bunt fungus</name>
    <dbReference type="NCBI Taxonomy" id="13291"/>
    <lineage>
        <taxon>Eukaryota</taxon>
        <taxon>Fungi</taxon>
        <taxon>Dikarya</taxon>
        <taxon>Basidiomycota</taxon>
        <taxon>Ustilaginomycotina</taxon>
        <taxon>Exobasidiomycetes</taxon>
        <taxon>Tilletiales</taxon>
        <taxon>Tilletiaceae</taxon>
        <taxon>Tilletia</taxon>
    </lineage>
</organism>
<evidence type="ECO:0000313" key="3">
    <source>
        <dbReference type="EMBL" id="KAE8245928.1"/>
    </source>
</evidence>
<name>A0A8X7MQQ0_9BASI</name>
<feature type="coiled-coil region" evidence="1">
    <location>
        <begin position="67"/>
        <end position="94"/>
    </location>
</feature>
<keyword evidence="4" id="KW-1185">Reference proteome</keyword>
<reference evidence="3" key="1">
    <citation type="submission" date="2016-04" db="EMBL/GenBank/DDBJ databases">
        <authorList>
            <person name="Nguyen H.D."/>
            <person name="Samba Siva P."/>
            <person name="Cullis J."/>
            <person name="Levesque C.A."/>
            <person name="Hambleton S."/>
        </authorList>
    </citation>
    <scope>NUCLEOTIDE SEQUENCE</scope>
    <source>
        <strain evidence="3">DAOMC 236426</strain>
    </source>
</reference>
<evidence type="ECO:0000313" key="4">
    <source>
        <dbReference type="Proteomes" id="UP000077684"/>
    </source>
</evidence>